<dbReference type="InterPro" id="IPR032710">
    <property type="entry name" value="NTF2-like_dom_sf"/>
</dbReference>
<name>A0AA42CST4_9SPHN</name>
<proteinExistence type="predicted"/>
<evidence type="ECO:0000313" key="2">
    <source>
        <dbReference type="EMBL" id="MCW6533661.1"/>
    </source>
</evidence>
<dbReference type="Gene3D" id="3.10.450.50">
    <property type="match status" value="1"/>
</dbReference>
<dbReference type="AlphaFoldDB" id="A0AA42CST4"/>
<dbReference type="Pfam" id="PF14534">
    <property type="entry name" value="DUF4440"/>
    <property type="match status" value="1"/>
</dbReference>
<feature type="domain" description="DUF4440" evidence="1">
    <location>
        <begin position="25"/>
        <end position="130"/>
    </location>
</feature>
<dbReference type="SUPFAM" id="SSF54427">
    <property type="entry name" value="NTF2-like"/>
    <property type="match status" value="1"/>
</dbReference>
<keyword evidence="3" id="KW-1185">Reference proteome</keyword>
<gene>
    <name evidence="2" type="ORF">NEE01_02545</name>
</gene>
<evidence type="ECO:0000259" key="1">
    <source>
        <dbReference type="Pfam" id="PF14534"/>
    </source>
</evidence>
<evidence type="ECO:0000313" key="3">
    <source>
        <dbReference type="Proteomes" id="UP001165565"/>
    </source>
</evidence>
<organism evidence="2 3">
    <name type="scientific">Sphingomonas lycopersici</name>
    <dbReference type="NCBI Taxonomy" id="2951807"/>
    <lineage>
        <taxon>Bacteria</taxon>
        <taxon>Pseudomonadati</taxon>
        <taxon>Pseudomonadota</taxon>
        <taxon>Alphaproteobacteria</taxon>
        <taxon>Sphingomonadales</taxon>
        <taxon>Sphingomonadaceae</taxon>
        <taxon>Sphingomonas</taxon>
    </lineage>
</organism>
<accession>A0AA42CST4</accession>
<dbReference type="InterPro" id="IPR027843">
    <property type="entry name" value="DUF4440"/>
</dbReference>
<protein>
    <submittedName>
        <fullName evidence="2">Nuclear transport factor 2 family protein</fullName>
    </submittedName>
</protein>
<sequence>MHAILWAALLATTAPQDAGMPADLAQAAADYDQAQMHNDGAALQLLLADDYTLVNGGAEISTKAEFIRDSTAPGFSLQPFVVEHPINRVWRDGAVLSGEVTLRGTDGGKPFVSHMRFADIWAKRGGRWQVVFTEVTRFPAAAQP</sequence>
<dbReference type="EMBL" id="JANFAV010000001">
    <property type="protein sequence ID" value="MCW6533661.1"/>
    <property type="molecule type" value="Genomic_DNA"/>
</dbReference>
<reference evidence="2" key="1">
    <citation type="submission" date="2022-06" db="EMBL/GenBank/DDBJ databases">
        <title>Sphingomonas sp. nov. isolated from rhizosphere soil of tomato.</title>
        <authorList>
            <person name="Dong H."/>
            <person name="Gao R."/>
        </authorList>
    </citation>
    <scope>NUCLEOTIDE SEQUENCE</scope>
    <source>
        <strain evidence="2">MMSM24</strain>
    </source>
</reference>
<comment type="caution">
    <text evidence="2">The sequence shown here is derived from an EMBL/GenBank/DDBJ whole genome shotgun (WGS) entry which is preliminary data.</text>
</comment>
<dbReference type="RefSeq" id="WP_265267685.1">
    <property type="nucleotide sequence ID" value="NZ_JANFAV010000001.1"/>
</dbReference>
<dbReference type="Proteomes" id="UP001165565">
    <property type="component" value="Unassembled WGS sequence"/>
</dbReference>